<comment type="caution">
    <text evidence="1">The sequence shown here is derived from an EMBL/GenBank/DDBJ whole genome shotgun (WGS) entry which is preliminary data.</text>
</comment>
<evidence type="ECO:0000313" key="1">
    <source>
        <dbReference type="EMBL" id="EGG54453.1"/>
    </source>
</evidence>
<proteinExistence type="predicted"/>
<dbReference type="Pfam" id="PF08660">
    <property type="entry name" value="Alg14"/>
    <property type="match status" value="1"/>
</dbReference>
<protein>
    <submittedName>
        <fullName evidence="1">Oligosaccharide biosynthesis protein Alg14 like protein</fullName>
    </submittedName>
</protein>
<sequence>MLQLTQRLMKKILAVASIGGHWVQLLRIARPLEERYEVVYMSTHPKCKSMVGTCRFHTMMDFSRWNAWKMLPASFNILGILLKERPTAIVTTGAAPGLLTIILGRMTRTKTIWIDSVANVQTMSACGKLARKFATHVYTQWPGLASAQVHYAGNIFGD</sequence>
<name>F3QTP0_9BACT</name>
<reference evidence="1 2" key="1">
    <citation type="submission" date="2011-02" db="EMBL/GenBank/DDBJ databases">
        <authorList>
            <person name="Weinstock G."/>
            <person name="Sodergren E."/>
            <person name="Clifton S."/>
            <person name="Fulton L."/>
            <person name="Fulton B."/>
            <person name="Courtney L."/>
            <person name="Fronick C."/>
            <person name="Harrison M."/>
            <person name="Strong C."/>
            <person name="Farmer C."/>
            <person name="Delahaunty K."/>
            <person name="Markovic C."/>
            <person name="Hall O."/>
            <person name="Minx P."/>
            <person name="Tomlinson C."/>
            <person name="Mitreva M."/>
            <person name="Hou S."/>
            <person name="Chen J."/>
            <person name="Wollam A."/>
            <person name="Pepin K.H."/>
            <person name="Johnson M."/>
            <person name="Bhonagiri V."/>
            <person name="Zhang X."/>
            <person name="Suruliraj S."/>
            <person name="Warren W."/>
            <person name="Chinwalla A."/>
            <person name="Mardis E.R."/>
            <person name="Wilson R.K."/>
        </authorList>
    </citation>
    <scope>NUCLEOTIDE SEQUENCE [LARGE SCALE GENOMIC DNA]</scope>
    <source>
        <strain evidence="1 2">YIT 11841</strain>
    </source>
</reference>
<dbReference type="STRING" id="762982.HMPREF9442_01559"/>
<evidence type="ECO:0000313" key="2">
    <source>
        <dbReference type="Proteomes" id="UP000005546"/>
    </source>
</evidence>
<gene>
    <name evidence="1" type="ORF">HMPREF9442_01559</name>
</gene>
<dbReference type="eggNOG" id="COG0707">
    <property type="taxonomic scope" value="Bacteria"/>
</dbReference>
<dbReference type="SUPFAM" id="SSF53756">
    <property type="entry name" value="UDP-Glycosyltransferase/glycogen phosphorylase"/>
    <property type="match status" value="1"/>
</dbReference>
<dbReference type="GO" id="GO:0006488">
    <property type="term" value="P:dolichol-linked oligosaccharide biosynthetic process"/>
    <property type="evidence" value="ECO:0007669"/>
    <property type="project" value="InterPro"/>
</dbReference>
<dbReference type="Proteomes" id="UP000005546">
    <property type="component" value="Unassembled WGS sequence"/>
</dbReference>
<dbReference type="Gene3D" id="3.40.50.2000">
    <property type="entry name" value="Glycogen Phosphorylase B"/>
    <property type="match status" value="1"/>
</dbReference>
<keyword evidence="2" id="KW-1185">Reference proteome</keyword>
<accession>F3QTP0</accession>
<dbReference type="EMBL" id="AFBR01000038">
    <property type="protein sequence ID" value="EGG54453.1"/>
    <property type="molecule type" value="Genomic_DNA"/>
</dbReference>
<dbReference type="HOGENOM" id="CLU_064541_3_0_10"/>
<organism evidence="1 2">
    <name type="scientific">Paraprevotella xylaniphila YIT 11841</name>
    <dbReference type="NCBI Taxonomy" id="762982"/>
    <lineage>
        <taxon>Bacteria</taxon>
        <taxon>Pseudomonadati</taxon>
        <taxon>Bacteroidota</taxon>
        <taxon>Bacteroidia</taxon>
        <taxon>Bacteroidales</taxon>
        <taxon>Prevotellaceae</taxon>
        <taxon>Paraprevotella</taxon>
    </lineage>
</organism>
<dbReference type="AlphaFoldDB" id="F3QTP0"/>
<dbReference type="InterPro" id="IPR013969">
    <property type="entry name" value="Oligosacch_biosynth_Alg14"/>
</dbReference>